<keyword evidence="3" id="KW-1185">Reference proteome</keyword>
<proteinExistence type="predicted"/>
<organism evidence="2 3">
    <name type="scientific">Micractinium conductrix</name>
    <dbReference type="NCBI Taxonomy" id="554055"/>
    <lineage>
        <taxon>Eukaryota</taxon>
        <taxon>Viridiplantae</taxon>
        <taxon>Chlorophyta</taxon>
        <taxon>core chlorophytes</taxon>
        <taxon>Trebouxiophyceae</taxon>
        <taxon>Chlorellales</taxon>
        <taxon>Chlorellaceae</taxon>
        <taxon>Chlorella clade</taxon>
        <taxon>Micractinium</taxon>
    </lineage>
</organism>
<dbReference type="OrthoDB" id="512564at2759"/>
<reference evidence="2 3" key="1">
    <citation type="journal article" date="2018" name="Plant J.">
        <title>Genome sequences of Chlorella sorokiniana UTEX 1602 and Micractinium conductrix SAG 241.80: implications to maltose excretion by a green alga.</title>
        <authorList>
            <person name="Arriola M.B."/>
            <person name="Velmurugan N."/>
            <person name="Zhang Y."/>
            <person name="Plunkett M.H."/>
            <person name="Hondzo H."/>
            <person name="Barney B.M."/>
        </authorList>
    </citation>
    <scope>NUCLEOTIDE SEQUENCE [LARGE SCALE GENOMIC DNA]</scope>
    <source>
        <strain evidence="2 3">SAG 241.80</strain>
    </source>
</reference>
<name>A0A2P6VEN7_9CHLO</name>
<dbReference type="EMBL" id="LHPF02000010">
    <property type="protein sequence ID" value="PSC72555.1"/>
    <property type="molecule type" value="Genomic_DNA"/>
</dbReference>
<feature type="signal peptide" evidence="1">
    <location>
        <begin position="1"/>
        <end position="24"/>
    </location>
</feature>
<keyword evidence="1" id="KW-0732">Signal</keyword>
<evidence type="ECO:0000256" key="1">
    <source>
        <dbReference type="SAM" id="SignalP"/>
    </source>
</evidence>
<accession>A0A2P6VEN7</accession>
<dbReference type="Proteomes" id="UP000239649">
    <property type="component" value="Unassembled WGS sequence"/>
</dbReference>
<comment type="caution">
    <text evidence="2">The sequence shown here is derived from an EMBL/GenBank/DDBJ whole genome shotgun (WGS) entry which is preliminary data.</text>
</comment>
<dbReference type="AlphaFoldDB" id="A0A2P6VEN7"/>
<protein>
    <submittedName>
        <fullName evidence="2">Uncharacterized protein</fullName>
    </submittedName>
</protein>
<evidence type="ECO:0000313" key="3">
    <source>
        <dbReference type="Proteomes" id="UP000239649"/>
    </source>
</evidence>
<gene>
    <name evidence="2" type="ORF">C2E20_4180</name>
</gene>
<feature type="chain" id="PRO_5015194073" evidence="1">
    <location>
        <begin position="25"/>
        <end position="112"/>
    </location>
</feature>
<evidence type="ECO:0000313" key="2">
    <source>
        <dbReference type="EMBL" id="PSC72555.1"/>
    </source>
</evidence>
<sequence length="112" mass="12554">MARRSPLLSLLPLLGLASTAVCEGEVTRGDGTAYSGKGEKNKTGLNYCQIGDLDENGDIDFSIDALKEVTGFTWDRKRIEWKFVDCESDTKQALASITGWEWHKENRRMLRA</sequence>